<comment type="similarity">
    <text evidence="1">Belongs to the CoA-transferase III family.</text>
</comment>
<dbReference type="EMBL" id="KN847498">
    <property type="protein sequence ID" value="KIW12697.1"/>
    <property type="molecule type" value="Genomic_DNA"/>
</dbReference>
<dbReference type="InterPro" id="IPR052985">
    <property type="entry name" value="CoA-trans_III_biosynth/detox"/>
</dbReference>
<dbReference type="GeneID" id="27337058"/>
<organism evidence="2 3">
    <name type="scientific">Exophiala spinifera</name>
    <dbReference type="NCBI Taxonomy" id="91928"/>
    <lineage>
        <taxon>Eukaryota</taxon>
        <taxon>Fungi</taxon>
        <taxon>Dikarya</taxon>
        <taxon>Ascomycota</taxon>
        <taxon>Pezizomycotina</taxon>
        <taxon>Eurotiomycetes</taxon>
        <taxon>Chaetothyriomycetidae</taxon>
        <taxon>Chaetothyriales</taxon>
        <taxon>Herpotrichiellaceae</taxon>
        <taxon>Exophiala</taxon>
    </lineage>
</organism>
<name>A0A0D1ZIL2_9EURO</name>
<dbReference type="Proteomes" id="UP000053328">
    <property type="component" value="Unassembled WGS sequence"/>
</dbReference>
<dbReference type="PANTHER" id="PTHR48229:SF1">
    <property type="entry name" value="ALPHA METHYLACYL-COA RACEMASE-RELATED"/>
    <property type="match status" value="1"/>
</dbReference>
<dbReference type="STRING" id="91928.A0A0D1ZIL2"/>
<gene>
    <name evidence="2" type="ORF">PV08_09975</name>
</gene>
<evidence type="ECO:0000313" key="2">
    <source>
        <dbReference type="EMBL" id="KIW12697.1"/>
    </source>
</evidence>
<dbReference type="HOGENOM" id="CLU_021588_1_1_1"/>
<dbReference type="AlphaFoldDB" id="A0A0D1ZIL2"/>
<dbReference type="InterPro" id="IPR023606">
    <property type="entry name" value="CoA-Trfase_III_dom_1_sf"/>
</dbReference>
<protein>
    <submittedName>
        <fullName evidence="2">Uncharacterized protein</fullName>
    </submittedName>
</protein>
<dbReference type="Pfam" id="PF02515">
    <property type="entry name" value="CoA_transf_3"/>
    <property type="match status" value="1"/>
</dbReference>
<reference evidence="2 3" key="1">
    <citation type="submission" date="2015-01" db="EMBL/GenBank/DDBJ databases">
        <title>The Genome Sequence of Exophiala spinifera CBS89968.</title>
        <authorList>
            <consortium name="The Broad Institute Genomics Platform"/>
            <person name="Cuomo C."/>
            <person name="de Hoog S."/>
            <person name="Gorbushina A."/>
            <person name="Stielow B."/>
            <person name="Teixiera M."/>
            <person name="Abouelleil A."/>
            <person name="Chapman S.B."/>
            <person name="Priest M."/>
            <person name="Young S.K."/>
            <person name="Wortman J."/>
            <person name="Nusbaum C."/>
            <person name="Birren B."/>
        </authorList>
    </citation>
    <scope>NUCLEOTIDE SEQUENCE [LARGE SCALE GENOMIC DNA]</scope>
    <source>
        <strain evidence="2 3">CBS 89968</strain>
    </source>
</reference>
<dbReference type="OrthoDB" id="2308815at2759"/>
<accession>A0A0D1ZIL2</accession>
<dbReference type="PANTHER" id="PTHR48229">
    <property type="entry name" value="CAIB/BAIF FAMILY ENZYME (AFU_ORTHOLOGUE AFUA_1G05360)-RELATED"/>
    <property type="match status" value="1"/>
</dbReference>
<dbReference type="Gene3D" id="3.40.50.10540">
    <property type="entry name" value="Crotonobetainyl-coa:carnitine coa-transferase, domain 1"/>
    <property type="match status" value="1"/>
</dbReference>
<dbReference type="GO" id="GO:0003824">
    <property type="term" value="F:catalytic activity"/>
    <property type="evidence" value="ECO:0007669"/>
    <property type="project" value="InterPro"/>
</dbReference>
<evidence type="ECO:0000313" key="3">
    <source>
        <dbReference type="Proteomes" id="UP000053328"/>
    </source>
</evidence>
<dbReference type="VEuPathDB" id="FungiDB:PV08_09975"/>
<sequence>MIAKQVPDGEKPYTIQGEAQKIYKTIVNDSRLNVPEEVKALADRVNFVGEETQPFYPVPYKCAEAQAGLLGHVALLALAIAKDRYGTDQSCEIDVSQALLNGLGALFMRHEDTWLSGSPKMVSAVQRWDHGQTRELYRQLATNIYKSKDGRWYSLHGNMNPTPLLEMLGVPQHNEQNLTWEQILEMYMKIVGDIDSTTLDNWSNNVYRTPGTICYEKGEFEETPHGKAIKDEPYYNLLSQPYYTQPVVSWDTIPFDPNDRRPLSGIKVLDLARAIAAPTVGRVCAALGATVIRVSCSMNTELPITLMDGCLGKTSVDVNLKTFEGRKKLLELVEEADVFIDGYRPAVLEHLGFGRDAVLGLVAKRDRGIVYIQENCYGWRGPWTIRPGWAQIADTVCGIGLAIGRFNGFDEAHIFPGPNADYLTGHAGTAAVLHALYLRSRSGGSYVAQCSLLVSNLHMQSYGTYSAEQQEILKARNQDLVGHMRHYDEIVSHGRNRHVVRGFIADRGFERAFRKGFFQTVPGSAFGLGELQVASLAIKFKDSVDGEDREGMRTDWVVGPSPPGYHKPQWVREENPEFVSLTVKEETAQS</sequence>
<keyword evidence="3" id="KW-1185">Reference proteome</keyword>
<dbReference type="RefSeq" id="XP_016232913.1">
    <property type="nucleotide sequence ID" value="XM_016384290.1"/>
</dbReference>
<proteinExistence type="inferred from homology"/>
<dbReference type="SUPFAM" id="SSF89796">
    <property type="entry name" value="CoA-transferase family III (CaiB/BaiF)"/>
    <property type="match status" value="2"/>
</dbReference>
<dbReference type="InterPro" id="IPR003673">
    <property type="entry name" value="CoA-Trfase_fam_III"/>
</dbReference>
<evidence type="ECO:0000256" key="1">
    <source>
        <dbReference type="ARBA" id="ARBA00008383"/>
    </source>
</evidence>